<organism evidence="2 3">
    <name type="scientific">Rhodofomes roseus</name>
    <dbReference type="NCBI Taxonomy" id="34475"/>
    <lineage>
        <taxon>Eukaryota</taxon>
        <taxon>Fungi</taxon>
        <taxon>Dikarya</taxon>
        <taxon>Basidiomycota</taxon>
        <taxon>Agaricomycotina</taxon>
        <taxon>Agaricomycetes</taxon>
        <taxon>Polyporales</taxon>
        <taxon>Rhodofomes</taxon>
    </lineage>
</organism>
<sequence length="348" mass="38208">MYSKGNRPCLIVTYSGKGQDTVDTCVMGNLEGRNIDSMPLVFRHFCIPVAPNFGPNRTHMDVHIHTVPDWDARLGKAQWLITLPHALPAYMFRKKWTGAKRRSHHCVDADMISTLHRIRDQKDEEWSRWSKDPNFLSNARKEYKEHQAAHRNGRAQASLRTNSEVSLPTSFGRDSLDPVSEELLEEGAVEAILGLEGSCATMATQGAAPLAEGGDSNKDEARGISPTPSQQTVVDELSAASAPVTEPRKAAYKPVLMIPRKVLAAMHRRASRPATVLAEPASSLDELADSQRPLVLEDRKGNTDEPVQWAQPKPKRSLSRVLSRIPPLRQASGDSTASGGGSRTLSAL</sequence>
<name>A0A4Y9YK96_9APHY</name>
<dbReference type="Proteomes" id="UP000298390">
    <property type="component" value="Unassembled WGS sequence"/>
</dbReference>
<dbReference type="EMBL" id="SEKV01000147">
    <property type="protein sequence ID" value="TFY62954.1"/>
    <property type="molecule type" value="Genomic_DNA"/>
</dbReference>
<evidence type="ECO:0000313" key="3">
    <source>
        <dbReference type="Proteomes" id="UP000298390"/>
    </source>
</evidence>
<feature type="region of interest" description="Disordered" evidence="1">
    <location>
        <begin position="274"/>
        <end position="348"/>
    </location>
</feature>
<feature type="region of interest" description="Disordered" evidence="1">
    <location>
        <begin position="208"/>
        <end position="245"/>
    </location>
</feature>
<evidence type="ECO:0000313" key="2">
    <source>
        <dbReference type="EMBL" id="TFY62954.1"/>
    </source>
</evidence>
<comment type="caution">
    <text evidence="2">The sequence shown here is derived from an EMBL/GenBank/DDBJ whole genome shotgun (WGS) entry which is preliminary data.</text>
</comment>
<dbReference type="STRING" id="34475.A0A4Y9YK96"/>
<gene>
    <name evidence="2" type="ORF">EVJ58_g3548</name>
</gene>
<reference evidence="2 3" key="1">
    <citation type="submission" date="2019-01" db="EMBL/GenBank/DDBJ databases">
        <title>Genome sequencing of the rare red list fungi Fomitopsis rosea.</title>
        <authorList>
            <person name="Buettner E."/>
            <person name="Kellner H."/>
        </authorList>
    </citation>
    <scope>NUCLEOTIDE SEQUENCE [LARGE SCALE GENOMIC DNA]</scope>
    <source>
        <strain evidence="2 3">DSM 105464</strain>
    </source>
</reference>
<evidence type="ECO:0000256" key="1">
    <source>
        <dbReference type="SAM" id="MobiDB-lite"/>
    </source>
</evidence>
<protein>
    <submittedName>
        <fullName evidence="2">Uncharacterized protein</fullName>
    </submittedName>
</protein>
<proteinExistence type="predicted"/>
<accession>A0A4Y9YK96</accession>
<dbReference type="AlphaFoldDB" id="A0A4Y9YK96"/>